<sequence>MGFHTPCNVTDVAAALEEIAVELSVDGNIVPRPPSVHAAVKPFDLLQGALPDEGPRVQE</sequence>
<dbReference type="STRING" id="1247936.BN2475_140032"/>
<dbReference type="Proteomes" id="UP000187012">
    <property type="component" value="Unassembled WGS sequence"/>
</dbReference>
<evidence type="ECO:0000313" key="1">
    <source>
        <dbReference type="EMBL" id="SIT38156.1"/>
    </source>
</evidence>
<dbReference type="EMBL" id="CYGX02000014">
    <property type="protein sequence ID" value="SIT38156.1"/>
    <property type="molecule type" value="Genomic_DNA"/>
</dbReference>
<accession>A0A1N7RSU8</accession>
<evidence type="ECO:0000313" key="2">
    <source>
        <dbReference type="Proteomes" id="UP000187012"/>
    </source>
</evidence>
<keyword evidence="2" id="KW-1185">Reference proteome</keyword>
<gene>
    <name evidence="1" type="ORF">BN2475_140032</name>
</gene>
<dbReference type="AlphaFoldDB" id="A0A1N7RSU8"/>
<reference evidence="1 2" key="1">
    <citation type="submission" date="2016-12" db="EMBL/GenBank/DDBJ databases">
        <authorList>
            <person name="Song W.-J."/>
            <person name="Kurnit D.M."/>
        </authorList>
    </citation>
    <scope>NUCLEOTIDE SEQUENCE [LARGE SCALE GENOMIC DNA]</scope>
    <source>
        <strain evidence="1 2">STM7296</strain>
    </source>
</reference>
<proteinExistence type="predicted"/>
<protein>
    <submittedName>
        <fullName evidence="1">Uncharacterized protein</fullName>
    </submittedName>
</protein>
<organism evidence="1 2">
    <name type="scientific">Paraburkholderia ribeironis</name>
    <dbReference type="NCBI Taxonomy" id="1247936"/>
    <lineage>
        <taxon>Bacteria</taxon>
        <taxon>Pseudomonadati</taxon>
        <taxon>Pseudomonadota</taxon>
        <taxon>Betaproteobacteria</taxon>
        <taxon>Burkholderiales</taxon>
        <taxon>Burkholderiaceae</taxon>
        <taxon>Paraburkholderia</taxon>
    </lineage>
</organism>
<name>A0A1N7RSU8_9BURK</name>